<organism evidence="3 4">
    <name type="scientific">Bos indicus</name>
    <name type="common">Zebu</name>
    <dbReference type="NCBI Taxonomy" id="9915"/>
    <lineage>
        <taxon>Eukaryota</taxon>
        <taxon>Metazoa</taxon>
        <taxon>Chordata</taxon>
        <taxon>Craniata</taxon>
        <taxon>Vertebrata</taxon>
        <taxon>Euteleostomi</taxon>
        <taxon>Mammalia</taxon>
        <taxon>Eutheria</taxon>
        <taxon>Laurasiatheria</taxon>
        <taxon>Artiodactyla</taxon>
        <taxon>Ruminantia</taxon>
        <taxon>Pecora</taxon>
        <taxon>Bovidae</taxon>
        <taxon>Bovinae</taxon>
        <taxon>Bos</taxon>
    </lineage>
</organism>
<gene>
    <name evidence="4" type="primary">TMEM164</name>
</gene>
<dbReference type="RefSeq" id="XP_070640026.1">
    <property type="nucleotide sequence ID" value="XM_070783925.1"/>
</dbReference>
<dbReference type="Proteomes" id="UP001652663">
    <property type="component" value="Chromosome X"/>
</dbReference>
<dbReference type="GeneID" id="109555219"/>
<sequence>MLFFYLSLFYFFSPASMSSPANPPNSPHPSLPLSRVLKAPDQLHLNACFTRGGPISKEIRKKSVPCRKFILQCEWLRCNRAWCRALQTDLDLKLISVTPELCALNLSPGLPSMSRSHCHLQIAADLIVAPKATDAHVEWSSSCSAVSCGEYAAGAYTPEPLSSFRWALLSTGLMFFYHFSILQILGLVTEVNLNNMLCPAISDPFYGPWYRIWASGHQTLMTMTHGKLVILFSYMAGPLCKYLLDLLRLPAKKID</sequence>
<dbReference type="PANTHER" id="PTHR20948">
    <property type="entry name" value="TRANSMEMBRANE PROTEIN 164"/>
    <property type="match status" value="1"/>
</dbReference>
<evidence type="ECO:0000256" key="2">
    <source>
        <dbReference type="SAM" id="SignalP"/>
    </source>
</evidence>
<accession>A0ABM4RWW0</accession>
<evidence type="ECO:0000313" key="4">
    <source>
        <dbReference type="RefSeq" id="XP_070640026.1"/>
    </source>
</evidence>
<protein>
    <submittedName>
        <fullName evidence="4">Transmembrane protein 164 isoform X2</fullName>
    </submittedName>
</protein>
<keyword evidence="2" id="KW-0732">Signal</keyword>
<evidence type="ECO:0000313" key="3">
    <source>
        <dbReference type="Proteomes" id="UP001652663"/>
    </source>
</evidence>
<dbReference type="PANTHER" id="PTHR20948:SF2">
    <property type="entry name" value="TRANSMEMBRANE PROTEIN 164"/>
    <property type="match status" value="1"/>
</dbReference>
<feature type="transmembrane region" description="Helical" evidence="1">
    <location>
        <begin position="166"/>
        <end position="188"/>
    </location>
</feature>
<name>A0ABM4RWW0_BOSIN</name>
<keyword evidence="1 4" id="KW-0812">Transmembrane</keyword>
<proteinExistence type="predicted"/>
<dbReference type="Pfam" id="PF14808">
    <property type="entry name" value="TMEM164"/>
    <property type="match status" value="1"/>
</dbReference>
<keyword evidence="1" id="KW-0472">Membrane</keyword>
<reference evidence="4" key="1">
    <citation type="submission" date="2025-08" db="UniProtKB">
        <authorList>
            <consortium name="RefSeq"/>
        </authorList>
    </citation>
    <scope>IDENTIFICATION</scope>
    <source>
        <tissue evidence="4">Blood</tissue>
    </source>
</reference>
<keyword evidence="3" id="KW-1185">Reference proteome</keyword>
<feature type="chain" id="PRO_5046025643" evidence="2">
    <location>
        <begin position="18"/>
        <end position="255"/>
    </location>
</feature>
<evidence type="ECO:0000256" key="1">
    <source>
        <dbReference type="SAM" id="Phobius"/>
    </source>
</evidence>
<dbReference type="InterPro" id="IPR026508">
    <property type="entry name" value="TMEM164"/>
</dbReference>
<feature type="signal peptide" evidence="2">
    <location>
        <begin position="1"/>
        <end position="17"/>
    </location>
</feature>
<keyword evidence="1" id="KW-1133">Transmembrane helix</keyword>